<feature type="transmembrane region" description="Helical" evidence="6">
    <location>
        <begin position="304"/>
        <end position="327"/>
    </location>
</feature>
<proteinExistence type="predicted"/>
<feature type="transmembrane region" description="Helical" evidence="6">
    <location>
        <begin position="229"/>
        <end position="248"/>
    </location>
</feature>
<dbReference type="eggNOG" id="COG4177">
    <property type="taxonomic scope" value="Bacteria"/>
</dbReference>
<evidence type="ECO:0000313" key="8">
    <source>
        <dbReference type="Proteomes" id="UP000017819"/>
    </source>
</evidence>
<feature type="transmembrane region" description="Helical" evidence="6">
    <location>
        <begin position="181"/>
        <end position="208"/>
    </location>
</feature>
<organism evidence="7 8">
    <name type="scientific">Lutibaculum baratangense AMV1</name>
    <dbReference type="NCBI Taxonomy" id="631454"/>
    <lineage>
        <taxon>Bacteria</taxon>
        <taxon>Pseudomonadati</taxon>
        <taxon>Pseudomonadota</taxon>
        <taxon>Alphaproteobacteria</taxon>
        <taxon>Hyphomicrobiales</taxon>
        <taxon>Tepidamorphaceae</taxon>
        <taxon>Lutibaculum</taxon>
    </lineage>
</organism>
<dbReference type="GO" id="GO:0015658">
    <property type="term" value="F:branched-chain amino acid transmembrane transporter activity"/>
    <property type="evidence" value="ECO:0007669"/>
    <property type="project" value="InterPro"/>
</dbReference>
<name>V4QZS5_9HYPH</name>
<dbReference type="PANTHER" id="PTHR30482:SF17">
    <property type="entry name" value="ABC TRANSPORTER ATP-BINDING PROTEIN"/>
    <property type="match status" value="1"/>
</dbReference>
<keyword evidence="3 6" id="KW-0812">Transmembrane</keyword>
<evidence type="ECO:0000256" key="3">
    <source>
        <dbReference type="ARBA" id="ARBA00022692"/>
    </source>
</evidence>
<sequence length="343" mass="36909">MEAQRRAPQRAGEAPPHAGLLLRRRARWSAMEILFWLLPIPLFFLFGLRLPLLTEIAILALFALSLDLILGYAGIVSLGHAAFFGLGAYTAGLLAVHGWGEPITGLLAAGAVATAAGFVSSFLVLRGSDLTRLMVTLAISMMLLEAANRLAWLTGGADGLYGVTMWPIFGIFEFDLYGHTAYWYSVIVLFISFVALRAIVNSPFGLALRGVKGNPLRMRAIGAPVNRHLVKAFTIGAGFAGIAGGLLAQATQFVSLDVLAFHRSAEALLVLVIGGSGAVYGGILGAAAFRVLQEWLSGITPQYWQFWLGAGLIVLVLFARGGLIGLWRALVRRLHRTRDEEAR</sequence>
<evidence type="ECO:0000256" key="6">
    <source>
        <dbReference type="SAM" id="Phobius"/>
    </source>
</evidence>
<feature type="transmembrane region" description="Helical" evidence="6">
    <location>
        <begin position="106"/>
        <end position="125"/>
    </location>
</feature>
<dbReference type="PATRIC" id="fig|631454.5.peg.1763"/>
<dbReference type="InterPro" id="IPR001851">
    <property type="entry name" value="ABC_transp_permease"/>
</dbReference>
<accession>V4QZS5</accession>
<dbReference type="EMBL" id="AWXZ01000023">
    <property type="protein sequence ID" value="ESR25267.1"/>
    <property type="molecule type" value="Genomic_DNA"/>
</dbReference>
<dbReference type="RefSeq" id="WP_023431925.1">
    <property type="nucleotide sequence ID" value="NZ_AWXZ01000023.1"/>
</dbReference>
<dbReference type="Pfam" id="PF02653">
    <property type="entry name" value="BPD_transp_2"/>
    <property type="match status" value="1"/>
</dbReference>
<dbReference type="STRING" id="631454.N177_1784"/>
<feature type="transmembrane region" description="Helical" evidence="6">
    <location>
        <begin position="150"/>
        <end position="169"/>
    </location>
</feature>
<dbReference type="PANTHER" id="PTHR30482">
    <property type="entry name" value="HIGH-AFFINITY BRANCHED-CHAIN AMINO ACID TRANSPORT SYSTEM PERMEASE"/>
    <property type="match status" value="1"/>
</dbReference>
<reference evidence="7 8" key="1">
    <citation type="journal article" date="2014" name="Genome Announc.">
        <title>Draft Genome Sequence of Lutibaculum baratangense Strain AMV1T, Isolated from a Mud Volcano in Andamans, India.</title>
        <authorList>
            <person name="Singh A."/>
            <person name="Sreenivas A."/>
            <person name="Sathyanarayana Reddy G."/>
            <person name="Pinnaka A.K."/>
            <person name="Shivaji S."/>
        </authorList>
    </citation>
    <scope>NUCLEOTIDE SEQUENCE [LARGE SCALE GENOMIC DNA]</scope>
    <source>
        <strain evidence="7 8">AMV1</strain>
    </source>
</reference>
<dbReference type="Proteomes" id="UP000017819">
    <property type="component" value="Unassembled WGS sequence"/>
</dbReference>
<protein>
    <submittedName>
        <fullName evidence="7">Branched-chain amino acid transport system permease protein LivM</fullName>
    </submittedName>
</protein>
<evidence type="ECO:0000256" key="5">
    <source>
        <dbReference type="ARBA" id="ARBA00023136"/>
    </source>
</evidence>
<feature type="transmembrane region" description="Helical" evidence="6">
    <location>
        <begin position="268"/>
        <end position="292"/>
    </location>
</feature>
<dbReference type="CDD" id="cd06581">
    <property type="entry name" value="TM_PBP1_LivM_like"/>
    <property type="match status" value="1"/>
</dbReference>
<evidence type="ECO:0000256" key="2">
    <source>
        <dbReference type="ARBA" id="ARBA00022475"/>
    </source>
</evidence>
<keyword evidence="8" id="KW-1185">Reference proteome</keyword>
<comment type="subcellular location">
    <subcellularLocation>
        <location evidence="1">Cell membrane</location>
        <topology evidence="1">Multi-pass membrane protein</topology>
    </subcellularLocation>
</comment>
<dbReference type="AlphaFoldDB" id="V4QZS5"/>
<keyword evidence="2" id="KW-1003">Cell membrane</keyword>
<keyword evidence="4 6" id="KW-1133">Transmembrane helix</keyword>
<feature type="transmembrane region" description="Helical" evidence="6">
    <location>
        <begin position="33"/>
        <end position="50"/>
    </location>
</feature>
<evidence type="ECO:0000256" key="4">
    <source>
        <dbReference type="ARBA" id="ARBA00022989"/>
    </source>
</evidence>
<keyword evidence="5 6" id="KW-0472">Membrane</keyword>
<gene>
    <name evidence="7" type="ORF">N177_1784</name>
</gene>
<evidence type="ECO:0000313" key="7">
    <source>
        <dbReference type="EMBL" id="ESR25267.1"/>
    </source>
</evidence>
<dbReference type="InterPro" id="IPR043428">
    <property type="entry name" value="LivM-like"/>
</dbReference>
<evidence type="ECO:0000256" key="1">
    <source>
        <dbReference type="ARBA" id="ARBA00004651"/>
    </source>
</evidence>
<dbReference type="GO" id="GO:0005886">
    <property type="term" value="C:plasma membrane"/>
    <property type="evidence" value="ECO:0007669"/>
    <property type="project" value="UniProtKB-SubCell"/>
</dbReference>
<comment type="caution">
    <text evidence="7">The sequence shown here is derived from an EMBL/GenBank/DDBJ whole genome shotgun (WGS) entry which is preliminary data.</text>
</comment>